<evidence type="ECO:0000256" key="1">
    <source>
        <dbReference type="SAM" id="MobiDB-lite"/>
    </source>
</evidence>
<dbReference type="Proteomes" id="UP000215196">
    <property type="component" value="Chromosome 1"/>
</dbReference>
<evidence type="ECO:0000313" key="3">
    <source>
        <dbReference type="Proteomes" id="UP000215196"/>
    </source>
</evidence>
<dbReference type="KEGG" id="ctak:4412677_01301"/>
<dbReference type="AlphaFoldDB" id="A0A239XAV3"/>
<feature type="compositionally biased region" description="Low complexity" evidence="1">
    <location>
        <begin position="52"/>
        <end position="61"/>
    </location>
</feature>
<reference evidence="2 3" key="1">
    <citation type="submission" date="2017-06" db="EMBL/GenBank/DDBJ databases">
        <authorList>
            <consortium name="Pathogen Informatics"/>
        </authorList>
    </citation>
    <scope>NUCLEOTIDE SEQUENCE [LARGE SCALE GENOMIC DNA]</scope>
    <source>
        <strain evidence="2 3">NCTC13490</strain>
    </source>
</reference>
<feature type="compositionally biased region" description="Polar residues" evidence="1">
    <location>
        <begin position="62"/>
        <end position="72"/>
    </location>
</feature>
<evidence type="ECO:0000313" key="2">
    <source>
        <dbReference type="EMBL" id="SNV43719.1"/>
    </source>
</evidence>
<keyword evidence="3" id="KW-1185">Reference proteome</keyword>
<organism evidence="2 3">
    <name type="scientific">Chryseobacterium taklimakanense</name>
    <dbReference type="NCBI Taxonomy" id="536441"/>
    <lineage>
        <taxon>Bacteria</taxon>
        <taxon>Pseudomonadati</taxon>
        <taxon>Bacteroidota</taxon>
        <taxon>Flavobacteriia</taxon>
        <taxon>Flavobacteriales</taxon>
        <taxon>Weeksellaceae</taxon>
        <taxon>Chryseobacterium group</taxon>
        <taxon>Chryseobacterium</taxon>
    </lineage>
</organism>
<proteinExistence type="predicted"/>
<feature type="region of interest" description="Disordered" evidence="1">
    <location>
        <begin position="49"/>
        <end position="81"/>
    </location>
</feature>
<name>A0A239XAV3_9FLAO</name>
<dbReference type="EMBL" id="LT906465">
    <property type="protein sequence ID" value="SNV43719.1"/>
    <property type="molecule type" value="Genomic_DNA"/>
</dbReference>
<accession>A0A239XAV3</accession>
<protein>
    <submittedName>
        <fullName evidence="2">Uncharacterized protein</fullName>
    </submittedName>
</protein>
<sequence length="192" mass="21587">MFLSCLQINAMKKYLILGMAMMVFSCSKKQSATTTQPTAVEKETIFVEKPVENINPENEPNQSSTPQGTSLDSKNEDSGLKDLSGKHPLTLQWISWDKPGSINFKKTAENEYQVSGSQKRGSDYLKIEGKVIQISGKELAFEGTVETNIKSNGGKCLRTGPQTFLATQKRKYWRMQNMVECFGLTDYVDIYF</sequence>
<gene>
    <name evidence="2" type="ORF">SAMEA4412677_01301</name>
</gene>